<comment type="caution">
    <text evidence="9">The sequence shown here is derived from an EMBL/GenBank/DDBJ whole genome shotgun (WGS) entry which is preliminary data.</text>
</comment>
<protein>
    <submittedName>
        <fullName evidence="9">Macrolide transporter</fullName>
    </submittedName>
</protein>
<dbReference type="SUPFAM" id="SSF103473">
    <property type="entry name" value="MFS general substrate transporter"/>
    <property type="match status" value="1"/>
</dbReference>
<evidence type="ECO:0000313" key="10">
    <source>
        <dbReference type="Proteomes" id="UP000076563"/>
    </source>
</evidence>
<accession>A0A165PLH5</accession>
<sequence length="437" mass="47258">MNIRDAAFRKFLIVWAGQLFSAIGSGLTAFALGVFVFQKTQSAMDYSLIILFNFLPSFLMLPFTGVLADRFDRKKMMILGDAGSIVGILFILFVMMSGNVELWHIYLGVALSSVSTAIQTPAYKAAVSDLVSEELYSQASGLIQLAGSAQYLISPMIAGFLVSYFDIKLVLILDILTFVIAVAAVLVITKREAAPRKQDNGNFFRDLADSFRYLLSRKGILWLVVLTSMVCFYIGLLQSLFGPMVLALADSRTLGIALSLSATGMLVSSLLIGVFGLKQNKVFILSLFLALAGLFYALMGLFPAVTMIIVFGFLFFITLPFVNTSLEVLIRTNVDNENQGRVWSMVYAISQVGFILAFGSAGFLSDHVFNPLLLPDGALSQTVGQFIGTGQGRGIGLLFVLSGLFVALLGLMIGRVKKIKALEPEAAGEARAADVSG</sequence>
<comment type="subcellular location">
    <subcellularLocation>
        <location evidence="1">Cell membrane</location>
        <topology evidence="1">Multi-pass membrane protein</topology>
    </subcellularLocation>
</comment>
<dbReference type="Proteomes" id="UP000076563">
    <property type="component" value="Unassembled WGS sequence"/>
</dbReference>
<keyword evidence="4 7" id="KW-0812">Transmembrane</keyword>
<dbReference type="Gene3D" id="1.20.1250.20">
    <property type="entry name" value="MFS general substrate transporter like domains"/>
    <property type="match status" value="1"/>
</dbReference>
<dbReference type="Pfam" id="PF07690">
    <property type="entry name" value="MFS_1"/>
    <property type="match status" value="1"/>
</dbReference>
<dbReference type="AlphaFoldDB" id="A0A165PLH5"/>
<dbReference type="STRING" id="1007103.GCA_000213315_04098"/>
<feature type="transmembrane region" description="Helical" evidence="7">
    <location>
        <begin position="220"/>
        <end position="241"/>
    </location>
</feature>
<evidence type="ECO:0000256" key="1">
    <source>
        <dbReference type="ARBA" id="ARBA00004651"/>
    </source>
</evidence>
<evidence type="ECO:0000256" key="3">
    <source>
        <dbReference type="ARBA" id="ARBA00022475"/>
    </source>
</evidence>
<feature type="transmembrane region" description="Helical" evidence="7">
    <location>
        <begin position="342"/>
        <end position="364"/>
    </location>
</feature>
<dbReference type="PROSITE" id="PS50850">
    <property type="entry name" value="MFS"/>
    <property type="match status" value="1"/>
</dbReference>
<keyword evidence="2" id="KW-0813">Transport</keyword>
<dbReference type="OrthoDB" id="9775268at2"/>
<keyword evidence="10" id="KW-1185">Reference proteome</keyword>
<feature type="transmembrane region" description="Helical" evidence="7">
    <location>
        <begin position="308"/>
        <end position="330"/>
    </location>
</feature>
<keyword evidence="3" id="KW-1003">Cell membrane</keyword>
<proteinExistence type="predicted"/>
<feature type="transmembrane region" description="Helical" evidence="7">
    <location>
        <begin position="253"/>
        <end position="275"/>
    </location>
</feature>
<evidence type="ECO:0000313" key="9">
    <source>
        <dbReference type="EMBL" id="KZE71609.1"/>
    </source>
</evidence>
<dbReference type="CDD" id="cd06173">
    <property type="entry name" value="MFS_MefA_like"/>
    <property type="match status" value="1"/>
</dbReference>
<evidence type="ECO:0000256" key="2">
    <source>
        <dbReference type="ARBA" id="ARBA00022448"/>
    </source>
</evidence>
<keyword evidence="6 7" id="KW-0472">Membrane</keyword>
<feature type="domain" description="Major facilitator superfamily (MFS) profile" evidence="8">
    <location>
        <begin position="10"/>
        <end position="420"/>
    </location>
</feature>
<dbReference type="eggNOG" id="COG0477">
    <property type="taxonomic scope" value="Bacteria"/>
</dbReference>
<evidence type="ECO:0000256" key="6">
    <source>
        <dbReference type="ARBA" id="ARBA00023136"/>
    </source>
</evidence>
<name>A0A165PLH5_9BACL</name>
<reference evidence="10" key="1">
    <citation type="submission" date="2016-01" db="EMBL/GenBank/DDBJ databases">
        <title>Draft genome of Chromobacterium sp. F49.</title>
        <authorList>
            <person name="Hong K.W."/>
        </authorList>
    </citation>
    <scope>NUCLEOTIDE SEQUENCE [LARGE SCALE GENOMIC DNA]</scope>
    <source>
        <strain evidence="10">M63</strain>
    </source>
</reference>
<gene>
    <name evidence="9" type="ORF">AV654_05225</name>
</gene>
<feature type="transmembrane region" description="Helical" evidence="7">
    <location>
        <begin position="12"/>
        <end position="37"/>
    </location>
</feature>
<dbReference type="GO" id="GO:0022857">
    <property type="term" value="F:transmembrane transporter activity"/>
    <property type="evidence" value="ECO:0007669"/>
    <property type="project" value="InterPro"/>
</dbReference>
<dbReference type="PANTHER" id="PTHR43266">
    <property type="entry name" value="MACROLIDE-EFFLUX PROTEIN"/>
    <property type="match status" value="1"/>
</dbReference>
<dbReference type="EMBL" id="LQRA01000110">
    <property type="protein sequence ID" value="KZE71609.1"/>
    <property type="molecule type" value="Genomic_DNA"/>
</dbReference>
<dbReference type="RefSeq" id="WP_063187998.1">
    <property type="nucleotide sequence ID" value="NZ_LQRA01000110.1"/>
</dbReference>
<feature type="transmembrane region" description="Helical" evidence="7">
    <location>
        <begin position="43"/>
        <end position="66"/>
    </location>
</feature>
<feature type="transmembrane region" description="Helical" evidence="7">
    <location>
        <begin position="282"/>
        <end position="302"/>
    </location>
</feature>
<dbReference type="PANTHER" id="PTHR43266:SF2">
    <property type="entry name" value="MAJOR FACILITATOR SUPERFAMILY (MFS) PROFILE DOMAIN-CONTAINING PROTEIN"/>
    <property type="match status" value="1"/>
</dbReference>
<dbReference type="InterPro" id="IPR011701">
    <property type="entry name" value="MFS"/>
</dbReference>
<feature type="transmembrane region" description="Helical" evidence="7">
    <location>
        <begin position="169"/>
        <end position="188"/>
    </location>
</feature>
<dbReference type="InterPro" id="IPR036259">
    <property type="entry name" value="MFS_trans_sf"/>
</dbReference>
<dbReference type="InterPro" id="IPR020846">
    <property type="entry name" value="MFS_dom"/>
</dbReference>
<evidence type="ECO:0000259" key="8">
    <source>
        <dbReference type="PROSITE" id="PS50850"/>
    </source>
</evidence>
<evidence type="ECO:0000256" key="4">
    <source>
        <dbReference type="ARBA" id="ARBA00022692"/>
    </source>
</evidence>
<feature type="transmembrane region" description="Helical" evidence="7">
    <location>
        <begin position="395"/>
        <end position="414"/>
    </location>
</feature>
<feature type="transmembrane region" description="Helical" evidence="7">
    <location>
        <begin position="78"/>
        <end position="97"/>
    </location>
</feature>
<keyword evidence="5 7" id="KW-1133">Transmembrane helix</keyword>
<evidence type="ECO:0000256" key="7">
    <source>
        <dbReference type="SAM" id="Phobius"/>
    </source>
</evidence>
<organism evidence="9 10">
    <name type="scientific">Paenibacillus elgii</name>
    <dbReference type="NCBI Taxonomy" id="189691"/>
    <lineage>
        <taxon>Bacteria</taxon>
        <taxon>Bacillati</taxon>
        <taxon>Bacillota</taxon>
        <taxon>Bacilli</taxon>
        <taxon>Bacillales</taxon>
        <taxon>Paenibacillaceae</taxon>
        <taxon>Paenibacillus</taxon>
    </lineage>
</organism>
<evidence type="ECO:0000256" key="5">
    <source>
        <dbReference type="ARBA" id="ARBA00022989"/>
    </source>
</evidence>
<dbReference type="GO" id="GO:0005886">
    <property type="term" value="C:plasma membrane"/>
    <property type="evidence" value="ECO:0007669"/>
    <property type="project" value="UniProtKB-SubCell"/>
</dbReference>